<evidence type="ECO:0000313" key="8">
    <source>
        <dbReference type="EMBL" id="NKX50631.1"/>
    </source>
</evidence>
<proteinExistence type="inferred from homology"/>
<evidence type="ECO:0000256" key="3">
    <source>
        <dbReference type="ARBA" id="ARBA00009370"/>
    </source>
</evidence>
<dbReference type="SUPFAM" id="SSF51306">
    <property type="entry name" value="LexA/Signal peptidase"/>
    <property type="match status" value="1"/>
</dbReference>
<dbReference type="GO" id="GO:0009003">
    <property type="term" value="F:signal peptidase activity"/>
    <property type="evidence" value="ECO:0007669"/>
    <property type="project" value="UniProtKB-EC"/>
</dbReference>
<keyword evidence="5 6" id="KW-0378">Hydrolase</keyword>
<evidence type="ECO:0000256" key="5">
    <source>
        <dbReference type="ARBA" id="ARBA00022801"/>
    </source>
</evidence>
<evidence type="ECO:0000256" key="1">
    <source>
        <dbReference type="ARBA" id="ARBA00000677"/>
    </source>
</evidence>
<protein>
    <recommendedName>
        <fullName evidence="4 6">Signal peptidase I</fullName>
        <ecNumber evidence="4 6">3.4.21.89</ecNumber>
    </recommendedName>
</protein>
<comment type="catalytic activity">
    <reaction evidence="1 6">
        <text>Cleavage of hydrophobic, N-terminal signal or leader sequences from secreted and periplasmic proteins.</text>
        <dbReference type="EC" id="3.4.21.89"/>
    </reaction>
</comment>
<comment type="subcellular location">
    <subcellularLocation>
        <location evidence="2">Cell membrane</location>
        <topology evidence="2">Single-pass type II membrane protein</topology>
    </subcellularLocation>
    <subcellularLocation>
        <location evidence="6">Membrane</location>
        <topology evidence="6">Single-pass type II membrane protein</topology>
    </subcellularLocation>
</comment>
<evidence type="ECO:0000256" key="6">
    <source>
        <dbReference type="RuleBase" id="RU362042"/>
    </source>
</evidence>
<dbReference type="InterPro" id="IPR036286">
    <property type="entry name" value="LexA/Signal_pep-like_sf"/>
</dbReference>
<dbReference type="EC" id="3.4.21.89" evidence="4 6"/>
<dbReference type="Pfam" id="PF10502">
    <property type="entry name" value="Peptidase_S26"/>
    <property type="match status" value="1"/>
</dbReference>
<dbReference type="PROSITE" id="PS00761">
    <property type="entry name" value="SPASE_I_3"/>
    <property type="match status" value="1"/>
</dbReference>
<dbReference type="EMBL" id="JAAZSR010000110">
    <property type="protein sequence ID" value="NKX50631.1"/>
    <property type="molecule type" value="Genomic_DNA"/>
</dbReference>
<dbReference type="CDD" id="cd06530">
    <property type="entry name" value="S26_SPase_I"/>
    <property type="match status" value="1"/>
</dbReference>
<keyword evidence="9" id="KW-1185">Reference proteome</keyword>
<dbReference type="InterPro" id="IPR019758">
    <property type="entry name" value="Pept_S26A_signal_pept_1_CS"/>
</dbReference>
<keyword evidence="6" id="KW-0645">Protease</keyword>
<dbReference type="PANTHER" id="PTHR43390">
    <property type="entry name" value="SIGNAL PEPTIDASE I"/>
    <property type="match status" value="1"/>
</dbReference>
<gene>
    <name evidence="8" type="primary">lepB</name>
    <name evidence="8" type="ORF">HER39_08630</name>
</gene>
<name>A0ABX1JPJ6_9MICC</name>
<comment type="caution">
    <text evidence="8">The sequence shown here is derived from an EMBL/GenBank/DDBJ whole genome shotgun (WGS) entry which is preliminary data.</text>
</comment>
<accession>A0ABX1JPJ6</accession>
<comment type="similarity">
    <text evidence="3 6">Belongs to the peptidase S26 family.</text>
</comment>
<dbReference type="NCBIfam" id="TIGR02227">
    <property type="entry name" value="sigpep_I_bact"/>
    <property type="match status" value="1"/>
</dbReference>
<feature type="domain" description="Peptidase S26" evidence="7">
    <location>
        <begin position="26"/>
        <end position="101"/>
    </location>
</feature>
<reference evidence="8 9" key="1">
    <citation type="submission" date="2020-04" db="EMBL/GenBank/DDBJ databases">
        <authorList>
            <person name="Liu S."/>
        </authorList>
    </citation>
    <scope>NUCLEOTIDE SEQUENCE [LARGE SCALE GENOMIC DNA]</scope>
    <source>
        <strain evidence="8 9">CGMCC 1.15091</strain>
    </source>
</reference>
<dbReference type="Proteomes" id="UP000523795">
    <property type="component" value="Unassembled WGS sequence"/>
</dbReference>
<dbReference type="PANTHER" id="PTHR43390:SF1">
    <property type="entry name" value="CHLOROPLAST PROCESSING PEPTIDASE"/>
    <property type="match status" value="1"/>
</dbReference>
<dbReference type="InterPro" id="IPR000223">
    <property type="entry name" value="Pept_S26A_signal_pept_1"/>
</dbReference>
<sequence>MPPPPAGPGAAGRRLAGAAAVLLGLLAVGGQQLGIRDAVLYVDGAPVHEPCVDPATIDGTYYPRTHVPDGTVFVMGDNRERSIDSRDYGPVPLEGIEGLVAAPGP</sequence>
<dbReference type="InterPro" id="IPR019533">
    <property type="entry name" value="Peptidase_S26"/>
</dbReference>
<evidence type="ECO:0000256" key="2">
    <source>
        <dbReference type="ARBA" id="ARBA00004401"/>
    </source>
</evidence>
<evidence type="ECO:0000256" key="4">
    <source>
        <dbReference type="ARBA" id="ARBA00013208"/>
    </source>
</evidence>
<evidence type="ECO:0000259" key="7">
    <source>
        <dbReference type="Pfam" id="PF10502"/>
    </source>
</evidence>
<organism evidence="8 9">
    <name type="scientific">Arthrobacter deserti</name>
    <dbReference type="NCBI Taxonomy" id="1742687"/>
    <lineage>
        <taxon>Bacteria</taxon>
        <taxon>Bacillati</taxon>
        <taxon>Actinomycetota</taxon>
        <taxon>Actinomycetes</taxon>
        <taxon>Micrococcales</taxon>
        <taxon>Micrococcaceae</taxon>
        <taxon>Arthrobacter</taxon>
    </lineage>
</organism>
<evidence type="ECO:0000313" key="9">
    <source>
        <dbReference type="Proteomes" id="UP000523795"/>
    </source>
</evidence>
<dbReference type="Gene3D" id="2.10.109.10">
    <property type="entry name" value="Umud Fragment, subunit A"/>
    <property type="match status" value="1"/>
</dbReference>